<proteinExistence type="predicted"/>
<gene>
    <name evidence="2" type="ORF">RAG0_02986</name>
</gene>
<evidence type="ECO:0000313" key="2">
    <source>
        <dbReference type="EMBL" id="CZS92447.1"/>
    </source>
</evidence>
<dbReference type="OrthoDB" id="432483at2759"/>
<dbReference type="Proteomes" id="UP000178912">
    <property type="component" value="Unassembled WGS sequence"/>
</dbReference>
<sequence>MVSPLLTPNFFLLSTDVNGGSSQHYCEHRCYHLSALHGTRLLLGDLQQLNDAPKTITRLTDDVKSVHTTLELLKGVEEGDLKSLGQNVAAQSKATIISCTQACNLCRADLQSWTRHSEDGKLNWLDRANVGFFKKDQAKVMSEHLQSCRLAINLNVGVATLYRSVRNSHVMEEIKKILSTKHGEVKGAIMADRKLVLVETKLEELNLSSDDDEVGSSQGKDEMLRQFEEELKGTKALQKLLNELLSKSQEEAIAKVARVQTGSIAVSFGANNTGFQAGNINGGVHGMNFGGK</sequence>
<evidence type="ECO:0000259" key="1">
    <source>
        <dbReference type="Pfam" id="PF17111"/>
    </source>
</evidence>
<dbReference type="AlphaFoldDB" id="A0A1E1K2U7"/>
<organism evidence="2 3">
    <name type="scientific">Rhynchosporium agropyri</name>
    <dbReference type="NCBI Taxonomy" id="914238"/>
    <lineage>
        <taxon>Eukaryota</taxon>
        <taxon>Fungi</taxon>
        <taxon>Dikarya</taxon>
        <taxon>Ascomycota</taxon>
        <taxon>Pezizomycotina</taxon>
        <taxon>Leotiomycetes</taxon>
        <taxon>Helotiales</taxon>
        <taxon>Ploettnerulaceae</taxon>
        <taxon>Rhynchosporium</taxon>
    </lineage>
</organism>
<keyword evidence="3" id="KW-1185">Reference proteome</keyword>
<dbReference type="InterPro" id="IPR031348">
    <property type="entry name" value="PigL_N"/>
</dbReference>
<dbReference type="Pfam" id="PF17111">
    <property type="entry name" value="PigL_N"/>
    <property type="match status" value="1"/>
</dbReference>
<accession>A0A1E1K2U7</accession>
<dbReference type="EMBL" id="FJUX01000012">
    <property type="protein sequence ID" value="CZS92447.1"/>
    <property type="molecule type" value="Genomic_DNA"/>
</dbReference>
<reference evidence="3" key="1">
    <citation type="submission" date="2016-03" db="EMBL/GenBank/DDBJ databases">
        <authorList>
            <person name="Guldener U."/>
        </authorList>
    </citation>
    <scope>NUCLEOTIDE SEQUENCE [LARGE SCALE GENOMIC DNA]</scope>
    <source>
        <strain evidence="3">04CH-RAC-A.6.1</strain>
    </source>
</reference>
<name>A0A1E1K2U7_9HELO</name>
<evidence type="ECO:0000313" key="3">
    <source>
        <dbReference type="Proteomes" id="UP000178912"/>
    </source>
</evidence>
<feature type="domain" description="Azaphilone pigments biosynthesis cluster protein L N-terminal" evidence="1">
    <location>
        <begin position="34"/>
        <end position="234"/>
    </location>
</feature>
<protein>
    <recommendedName>
        <fullName evidence="1">Azaphilone pigments biosynthesis cluster protein L N-terminal domain-containing protein</fullName>
    </recommendedName>
</protein>